<dbReference type="InterPro" id="IPR056358">
    <property type="entry name" value="APC4_C"/>
</dbReference>
<evidence type="ECO:0000256" key="20">
    <source>
        <dbReference type="ARBA" id="ARBA00036767"/>
    </source>
</evidence>
<keyword evidence="12" id="KW-0547">Nucleotide-binding</keyword>
<dbReference type="PANTHER" id="PTHR12865:SF6">
    <property type="entry name" value="PHOSPHATIDYLINOSITOL 4-KINASE TYPE 2-BETA"/>
    <property type="match status" value="1"/>
</dbReference>
<feature type="region of interest" description="Disordered" evidence="23">
    <location>
        <begin position="1124"/>
        <end position="1179"/>
    </location>
</feature>
<evidence type="ECO:0000256" key="22">
    <source>
        <dbReference type="ARBA" id="ARBA00042245"/>
    </source>
</evidence>
<comment type="subcellular location">
    <subcellularLocation>
        <location evidence="2">Cell membrane</location>
    </subcellularLocation>
    <subcellularLocation>
        <location evidence="4">Cytoplasm</location>
        <location evidence="4">Cytosol</location>
    </subcellularLocation>
    <subcellularLocation>
        <location evidence="1">Early endosome membrane</location>
    </subcellularLocation>
    <subcellularLocation>
        <location evidence="5">Endoplasmic reticulum membrane</location>
    </subcellularLocation>
    <subcellularLocation>
        <location evidence="3">Golgi apparatus membrane</location>
        <topology evidence="3">Peripheral membrane protein</topology>
    </subcellularLocation>
</comment>
<evidence type="ECO:0000256" key="10">
    <source>
        <dbReference type="ARBA" id="ARBA00022603"/>
    </source>
</evidence>
<reference evidence="25" key="1">
    <citation type="submission" date="2019-10" db="EMBL/GenBank/DDBJ databases">
        <authorList>
            <person name="Soares A.E.R."/>
            <person name="Aleixo A."/>
            <person name="Schneider P."/>
            <person name="Miyaki C.Y."/>
            <person name="Schneider M.P."/>
            <person name="Mello C."/>
            <person name="Vasconcelos A.T.R."/>
        </authorList>
    </citation>
    <scope>NUCLEOTIDE SEQUENCE</scope>
    <source>
        <tissue evidence="25">Muscle</tissue>
    </source>
</reference>
<dbReference type="Gene3D" id="2.130.10.10">
    <property type="entry name" value="YVTN repeat-like/Quinoprotein amine dehydrogenase"/>
    <property type="match status" value="1"/>
</dbReference>
<evidence type="ECO:0000256" key="4">
    <source>
        <dbReference type="ARBA" id="ARBA00004514"/>
    </source>
</evidence>
<evidence type="ECO:0000256" key="12">
    <source>
        <dbReference type="ARBA" id="ARBA00022741"/>
    </source>
</evidence>
<evidence type="ECO:0000256" key="21">
    <source>
        <dbReference type="ARBA" id="ARBA00039355"/>
    </source>
</evidence>
<dbReference type="InterPro" id="IPR000403">
    <property type="entry name" value="PI3/4_kinase_cat_dom"/>
</dbReference>
<dbReference type="PROSITE" id="PS50290">
    <property type="entry name" value="PI3_4_KINASE_3"/>
    <property type="match status" value="1"/>
</dbReference>
<evidence type="ECO:0000256" key="8">
    <source>
        <dbReference type="ARBA" id="ARBA00022475"/>
    </source>
</evidence>
<evidence type="ECO:0000256" key="1">
    <source>
        <dbReference type="ARBA" id="ARBA00004146"/>
    </source>
</evidence>
<feature type="domain" description="PI3K/PI4K catalytic" evidence="24">
    <location>
        <begin position="33"/>
        <end position="363"/>
    </location>
</feature>
<evidence type="ECO:0000256" key="19">
    <source>
        <dbReference type="ARBA" id="ARBA00023136"/>
    </source>
</evidence>
<evidence type="ECO:0000256" key="17">
    <source>
        <dbReference type="ARBA" id="ARBA00023034"/>
    </source>
</evidence>
<keyword evidence="14" id="KW-0418">Kinase</keyword>
<dbReference type="PANTHER" id="PTHR12865">
    <property type="entry name" value="PHOSPHATIDYLINOSITOL 4-KINASE TYPE-II"/>
    <property type="match status" value="1"/>
</dbReference>
<keyword evidence="9" id="KW-0963">Cytoplasm</keyword>
<dbReference type="EMBL" id="WHWB01032531">
    <property type="protein sequence ID" value="KAJ7425356.1"/>
    <property type="molecule type" value="Genomic_DNA"/>
</dbReference>
<dbReference type="InterPro" id="IPR036322">
    <property type="entry name" value="WD40_repeat_dom_sf"/>
</dbReference>
<feature type="compositionally biased region" description="Acidic residues" evidence="23">
    <location>
        <begin position="1124"/>
        <end position="1137"/>
    </location>
</feature>
<keyword evidence="26" id="KW-1185">Reference proteome</keyword>
<evidence type="ECO:0000256" key="2">
    <source>
        <dbReference type="ARBA" id="ARBA00004236"/>
    </source>
</evidence>
<dbReference type="Pfam" id="PF12894">
    <property type="entry name" value="ANAPC4_WD40"/>
    <property type="match status" value="1"/>
</dbReference>
<evidence type="ECO:0000259" key="24">
    <source>
        <dbReference type="PROSITE" id="PS50290"/>
    </source>
</evidence>
<dbReference type="InterPro" id="IPR041370">
    <property type="entry name" value="Mlase_EEF1AKMT1/ZCCHC4"/>
</dbReference>
<comment type="catalytic activity">
    <reaction evidence="20">
        <text>a 1,2-diacyl-sn-glycero-3-phospho-(1D-myo-inositol) + ATP = a 1,2-diacyl-sn-glycero-3-phospho-(1D-myo-inositol 4-phosphate) + ADP + H(+)</text>
        <dbReference type="Rhea" id="RHEA:19877"/>
        <dbReference type="ChEBI" id="CHEBI:15378"/>
        <dbReference type="ChEBI" id="CHEBI:30616"/>
        <dbReference type="ChEBI" id="CHEBI:57880"/>
        <dbReference type="ChEBI" id="CHEBI:58178"/>
        <dbReference type="ChEBI" id="CHEBI:456216"/>
        <dbReference type="EC" id="2.7.1.67"/>
    </reaction>
    <physiologicalReaction direction="left-to-right" evidence="20">
        <dbReference type="Rhea" id="RHEA:19878"/>
    </physiologicalReaction>
</comment>
<dbReference type="Pfam" id="PF12896">
    <property type="entry name" value="ANAPC4"/>
    <property type="match status" value="1"/>
</dbReference>
<evidence type="ECO:0000256" key="9">
    <source>
        <dbReference type="ARBA" id="ARBA00022490"/>
    </source>
</evidence>
<protein>
    <recommendedName>
        <fullName evidence="21">Phosphatidylinositol 4-kinase type 2-beta</fullName>
        <ecNumber evidence="7">2.7.1.67</ecNumber>
    </recommendedName>
    <alternativeName>
        <fullName evidence="22">Phosphatidylinositol 4-kinase type II-beta</fullName>
    </alternativeName>
</protein>
<evidence type="ECO:0000256" key="23">
    <source>
        <dbReference type="SAM" id="MobiDB-lite"/>
    </source>
</evidence>
<keyword evidence="15" id="KW-0256">Endoplasmic reticulum</keyword>
<keyword evidence="8" id="KW-1003">Cell membrane</keyword>
<keyword evidence="13" id="KW-0967">Endosome</keyword>
<evidence type="ECO:0000256" key="16">
    <source>
        <dbReference type="ARBA" id="ARBA00022840"/>
    </source>
</evidence>
<evidence type="ECO:0000256" key="7">
    <source>
        <dbReference type="ARBA" id="ARBA00012169"/>
    </source>
</evidence>
<organism evidence="25 26">
    <name type="scientific">Willisornis vidua</name>
    <name type="common">Xingu scale-backed antbird</name>
    <dbReference type="NCBI Taxonomy" id="1566151"/>
    <lineage>
        <taxon>Eukaryota</taxon>
        <taxon>Metazoa</taxon>
        <taxon>Chordata</taxon>
        <taxon>Craniata</taxon>
        <taxon>Vertebrata</taxon>
        <taxon>Euteleostomi</taxon>
        <taxon>Archelosauria</taxon>
        <taxon>Archosauria</taxon>
        <taxon>Dinosauria</taxon>
        <taxon>Saurischia</taxon>
        <taxon>Theropoda</taxon>
        <taxon>Coelurosauria</taxon>
        <taxon>Aves</taxon>
        <taxon>Neognathae</taxon>
        <taxon>Neoaves</taxon>
        <taxon>Telluraves</taxon>
        <taxon>Australaves</taxon>
        <taxon>Passeriformes</taxon>
        <taxon>Thamnophilidae</taxon>
        <taxon>Willisornis</taxon>
    </lineage>
</organism>
<gene>
    <name evidence="25" type="ORF">WISP_23788</name>
</gene>
<evidence type="ECO:0000313" key="26">
    <source>
        <dbReference type="Proteomes" id="UP001145742"/>
    </source>
</evidence>
<dbReference type="Proteomes" id="UP001145742">
    <property type="component" value="Unassembled WGS sequence"/>
</dbReference>
<sequence length="1179" mass="134984">MWHTGHTADMNIFLDDPEFAEIILRTEQAIECGVFPERISQGSSGSYFAKDPKGKIIGVFKPKSEEPYGHLNPKWTKYFHKICCPCCFGRGCLVPNQGYLSEAGAYLVDEKLGLGVVPKTKVVWLVSETFNYSAIDRAKSRGKKYALEKVPKVAKKFNRIGLPPKVGSFQLFVEGYKEADYWLRKFETDPLPENTRKEFQSQFERLVILDYVIRNTDRGNDNWLVRYEKQDDGLDLSDKDSKWTITKESIKIAAIDNGLAFPFKHPDEWRAYPFHWAWLPQAKVPFSQETRELVLPRISDMNFVQDLCEDLYELFKTDKGFDKATFENQMSVMRGQILNLTQALKDEKSPIQLVQMPRVVVERSSTGSQGRIVHLRFRRVLSVGTPRLHELIQSKASQEEDFRVRSLLLDIDFRYSQFYTEDEFCHYNMFNHYFFGGEAARDTCRKFLYEDNGEKVIMVTDPPFGGLVEALASSFKKLMAMWKKTGKEGHDNKEMPMLWIFPYFFESRILDCFPSFNMMDYQVDYDNHALYKHGKTGRRQSPVRIFTNLTPSVIVLPVEEGYRDDKKKGHKTLKGMKMGISKRSAVKRAIFSRKKVLLHRLANFQRVWSLPPNENTGKEVTALAWRPDGKILAFGLADTKRIILCDVEKPESLHSFSVDLSITYMHWMEVTEESSEEKSDEIMKLLGDVRLNALVLGGSSGFIEIYAYGMFKIATVTGLDTSLLSSYLPEVTRMARKFTHISTLLQGLKKLGQSIESSYSSIQKLVISHLQSGSEALLYHLSELKGMALWKQKYESLGLDASGIEEAITAVGSFILKANELLHALVEEMEHACFGFAATITLPWLKGRVAFQREVGWRNAQMTQKDITFVADFLTEHFNEAPELYSRKGKYFNVERVGQYLKDEDDDLLSPPNTEGNQWFNFLKNSTHLKESPLLFPYYPEKSLHFVKRQMEGVIDQCLQKPADVVGKSVHQAVCMRLYKISQRSVSNGILAVEFGNILSNSINESSDSRCYSCLDAHFYDDETVTVVLKESVEQEGKERVLAQLPLSSVYTDEDQDRNFIWDSAERLDERSGEIPTCTVFLENQWRVLENMKAQYVSVNGIRKVSCVLSSNLRHVRVFEMDVEDDGEVEEEEEEETTQIAAGEPAELSQPADSWDNMCGASAEELPDETEEHEASLDP</sequence>
<keyword evidence="18" id="KW-0443">Lipid metabolism</keyword>
<evidence type="ECO:0000313" key="25">
    <source>
        <dbReference type="EMBL" id="KAJ7425356.1"/>
    </source>
</evidence>
<dbReference type="InterPro" id="IPR024790">
    <property type="entry name" value="APC4_long_dom"/>
</dbReference>
<comment type="caution">
    <text evidence="25">The sequence shown here is derived from an EMBL/GenBank/DDBJ whole genome shotgun (WGS) entry which is preliminary data.</text>
</comment>
<evidence type="ECO:0000256" key="13">
    <source>
        <dbReference type="ARBA" id="ARBA00022753"/>
    </source>
</evidence>
<accession>A0ABQ9DSX6</accession>
<evidence type="ECO:0000256" key="15">
    <source>
        <dbReference type="ARBA" id="ARBA00022824"/>
    </source>
</evidence>
<keyword evidence="17" id="KW-0333">Golgi apparatus</keyword>
<evidence type="ECO:0000256" key="5">
    <source>
        <dbReference type="ARBA" id="ARBA00004586"/>
    </source>
</evidence>
<dbReference type="InterPro" id="IPR024977">
    <property type="entry name" value="Apc4-like_WD40_dom"/>
</dbReference>
<evidence type="ECO:0000256" key="3">
    <source>
        <dbReference type="ARBA" id="ARBA00004395"/>
    </source>
</evidence>
<comment type="similarity">
    <text evidence="6">Belongs to the PI3/PI4-kinase family. Type II PI4K subfamily.</text>
</comment>
<keyword evidence="16" id="KW-0067">ATP-binding</keyword>
<evidence type="ECO:0000256" key="18">
    <source>
        <dbReference type="ARBA" id="ARBA00023098"/>
    </source>
</evidence>
<keyword evidence="11" id="KW-0808">Transferase</keyword>
<name>A0ABQ9DSX6_9PASS</name>
<proteinExistence type="inferred from homology"/>
<keyword evidence="10" id="KW-0489">Methyltransferase</keyword>
<dbReference type="Pfam" id="PF23405">
    <property type="entry name" value="WD40_APC4_C-half"/>
    <property type="match status" value="1"/>
</dbReference>
<keyword evidence="19" id="KW-0472">Membrane</keyword>
<dbReference type="SUPFAM" id="SSF50978">
    <property type="entry name" value="WD40 repeat-like"/>
    <property type="match status" value="1"/>
</dbReference>
<evidence type="ECO:0000256" key="14">
    <source>
        <dbReference type="ARBA" id="ARBA00022777"/>
    </source>
</evidence>
<dbReference type="Pfam" id="PF10237">
    <property type="entry name" value="N6-adenineMlase"/>
    <property type="match status" value="1"/>
</dbReference>
<evidence type="ECO:0000256" key="11">
    <source>
        <dbReference type="ARBA" id="ARBA00022679"/>
    </source>
</evidence>
<dbReference type="EC" id="2.7.1.67" evidence="7"/>
<dbReference type="InterPro" id="IPR015943">
    <property type="entry name" value="WD40/YVTN_repeat-like_dom_sf"/>
</dbReference>
<dbReference type="InterPro" id="IPR039756">
    <property type="entry name" value="Lsb6/PI4K2"/>
</dbReference>
<dbReference type="Pfam" id="PF00454">
    <property type="entry name" value="PI3_PI4_kinase"/>
    <property type="match status" value="1"/>
</dbReference>
<evidence type="ECO:0000256" key="6">
    <source>
        <dbReference type="ARBA" id="ARBA00008941"/>
    </source>
</evidence>